<gene>
    <name evidence="2" type="ORF">CYMTET_25098</name>
</gene>
<accession>A0AAE0FUJ3</accession>
<comment type="caution">
    <text evidence="2">The sequence shown here is derived from an EMBL/GenBank/DDBJ whole genome shotgun (WGS) entry which is preliminary data.</text>
</comment>
<proteinExistence type="predicted"/>
<feature type="region of interest" description="Disordered" evidence="1">
    <location>
        <begin position="147"/>
        <end position="171"/>
    </location>
</feature>
<dbReference type="Proteomes" id="UP001190700">
    <property type="component" value="Unassembled WGS sequence"/>
</dbReference>
<evidence type="ECO:0000313" key="3">
    <source>
        <dbReference type="Proteomes" id="UP001190700"/>
    </source>
</evidence>
<sequence>MPGGPEAAKQVDAAFSALYIVLTASSVDPESAIRGDGLGGDGGGGSGGGEVDVGMVEEEVAGDEERVVEKFEAVEPAVAGKYTAEVTATLPLVIVLTLTSVDSTAACDAICETKEALKLSENVLLSNDDMSKTENATIDVTYSTVTVPGGGDGGGGGGEGGGGKGGGGGEEAAELRARYNSTVEGTRRDTVDGVEDSCAGDHVIVVGPLKVLAAMVSTLKLLSAELRKHVNAALPACNPLITPSSSMSLRRSTLNRIARASTRHT</sequence>
<reference evidence="2 3" key="1">
    <citation type="journal article" date="2015" name="Genome Biol. Evol.">
        <title>Comparative Genomics of a Bacterivorous Green Alga Reveals Evolutionary Causalities and Consequences of Phago-Mixotrophic Mode of Nutrition.</title>
        <authorList>
            <person name="Burns J.A."/>
            <person name="Paasch A."/>
            <person name="Narechania A."/>
            <person name="Kim E."/>
        </authorList>
    </citation>
    <scope>NUCLEOTIDE SEQUENCE [LARGE SCALE GENOMIC DNA]</scope>
    <source>
        <strain evidence="2 3">PLY_AMNH</strain>
    </source>
</reference>
<keyword evidence="3" id="KW-1185">Reference proteome</keyword>
<evidence type="ECO:0000313" key="2">
    <source>
        <dbReference type="EMBL" id="KAK3266264.1"/>
    </source>
</evidence>
<feature type="compositionally biased region" description="Gly residues" evidence="1">
    <location>
        <begin position="148"/>
        <end position="170"/>
    </location>
</feature>
<organism evidence="2 3">
    <name type="scientific">Cymbomonas tetramitiformis</name>
    <dbReference type="NCBI Taxonomy" id="36881"/>
    <lineage>
        <taxon>Eukaryota</taxon>
        <taxon>Viridiplantae</taxon>
        <taxon>Chlorophyta</taxon>
        <taxon>Pyramimonadophyceae</taxon>
        <taxon>Pyramimonadales</taxon>
        <taxon>Pyramimonadaceae</taxon>
        <taxon>Cymbomonas</taxon>
    </lineage>
</organism>
<protein>
    <submittedName>
        <fullName evidence="2">Uncharacterized protein</fullName>
    </submittedName>
</protein>
<dbReference type="EMBL" id="LGRX02013280">
    <property type="protein sequence ID" value="KAK3266264.1"/>
    <property type="molecule type" value="Genomic_DNA"/>
</dbReference>
<name>A0AAE0FUJ3_9CHLO</name>
<dbReference type="AlphaFoldDB" id="A0AAE0FUJ3"/>
<evidence type="ECO:0000256" key="1">
    <source>
        <dbReference type="SAM" id="MobiDB-lite"/>
    </source>
</evidence>